<evidence type="ECO:0000313" key="5">
    <source>
        <dbReference type="EMBL" id="RYQ79562.1"/>
    </source>
</evidence>
<reference evidence="5 6" key="1">
    <citation type="submission" date="2019-01" db="EMBL/GenBank/DDBJ databases">
        <title>Sequencing of cultivated peanut Arachis hypogaea provides insights into genome evolution and oil improvement.</title>
        <authorList>
            <person name="Chen X."/>
        </authorList>
    </citation>
    <scope>NUCLEOTIDE SEQUENCE [LARGE SCALE GENOMIC DNA]</scope>
    <source>
        <strain evidence="6">cv. Fuhuasheng</strain>
        <strain evidence="5">GDAAS-fuhuasheng2018</strain>
        <tissue evidence="5">Leaves</tissue>
    </source>
</reference>
<dbReference type="Proteomes" id="UP000289738">
    <property type="component" value="Unassembled WGS sequence"/>
</dbReference>
<dbReference type="PANTHER" id="PTHR24078">
    <property type="entry name" value="DNAJ HOMOLOG SUBFAMILY C MEMBER"/>
    <property type="match status" value="1"/>
</dbReference>
<feature type="compositionally biased region" description="Low complexity" evidence="2">
    <location>
        <begin position="82"/>
        <end position="99"/>
    </location>
</feature>
<proteinExistence type="predicted"/>
<name>A0A444WQ65_ARAHY</name>
<dbReference type="FunFam" id="2.60.260.20:FF:000006">
    <property type="entry name" value="DnaJ subfamily B member 13"/>
    <property type="match status" value="1"/>
</dbReference>
<dbReference type="FunFam" id="2.60.260.20:FF:000002">
    <property type="entry name" value="Dnaj homolog subfamily b member"/>
    <property type="match status" value="1"/>
</dbReference>
<feature type="region of interest" description="Disordered" evidence="2">
    <location>
        <begin position="34"/>
        <end position="104"/>
    </location>
</feature>
<evidence type="ECO:0000313" key="6">
    <source>
        <dbReference type="Proteomes" id="UP000289738"/>
    </source>
</evidence>
<evidence type="ECO:0000256" key="1">
    <source>
        <dbReference type="ARBA" id="ARBA00023186"/>
    </source>
</evidence>
<dbReference type="EMBL" id="SDMP01000025">
    <property type="protein sequence ID" value="RYQ79560.1"/>
    <property type="molecule type" value="Genomic_DNA"/>
</dbReference>
<dbReference type="InterPro" id="IPR051339">
    <property type="entry name" value="DnaJ_subfamily_B"/>
</dbReference>
<gene>
    <name evidence="4" type="ORF">Ahy_Scaffold5g107784</name>
    <name evidence="5" type="ORF">Ahy_Scaffold5g107787</name>
</gene>
<dbReference type="InterPro" id="IPR008971">
    <property type="entry name" value="HSP40/DnaJ_pept-bd"/>
</dbReference>
<dbReference type="GO" id="GO:0006457">
    <property type="term" value="P:protein folding"/>
    <property type="evidence" value="ECO:0007669"/>
    <property type="project" value="InterPro"/>
</dbReference>
<keyword evidence="6" id="KW-1185">Reference proteome</keyword>
<accession>A0A444WQ65</accession>
<dbReference type="SUPFAM" id="SSF49493">
    <property type="entry name" value="HSP40/DnaJ peptide-binding domain"/>
    <property type="match status" value="2"/>
</dbReference>
<dbReference type="CDD" id="cd10747">
    <property type="entry name" value="DnaJ_C"/>
    <property type="match status" value="1"/>
</dbReference>
<evidence type="ECO:0000313" key="4">
    <source>
        <dbReference type="EMBL" id="RYQ79560.1"/>
    </source>
</evidence>
<dbReference type="GO" id="GO:0005829">
    <property type="term" value="C:cytosol"/>
    <property type="evidence" value="ECO:0007669"/>
    <property type="project" value="TreeGrafter"/>
</dbReference>
<keyword evidence="1" id="KW-0143">Chaperone</keyword>
<dbReference type="STRING" id="3818.A0A444WQ65"/>
<dbReference type="InterPro" id="IPR002939">
    <property type="entry name" value="DnaJ_C"/>
</dbReference>
<feature type="compositionally biased region" description="Low complexity" evidence="2">
    <location>
        <begin position="65"/>
        <end position="75"/>
    </location>
</feature>
<dbReference type="Gene3D" id="2.60.260.20">
    <property type="entry name" value="Urease metallochaperone UreE, N-terminal domain"/>
    <property type="match status" value="2"/>
</dbReference>
<dbReference type="PANTHER" id="PTHR24078:SF555">
    <property type="entry name" value="DNAJ CHAPERONE CARBOXY-TERMINAL DOMAIN PROTEIN"/>
    <property type="match status" value="1"/>
</dbReference>
<evidence type="ECO:0000259" key="3">
    <source>
        <dbReference type="Pfam" id="PF01556"/>
    </source>
</evidence>
<comment type="caution">
    <text evidence="5">The sequence shown here is derived from an EMBL/GenBank/DDBJ whole genome shotgun (WGS) entry which is preliminary data.</text>
</comment>
<dbReference type="Pfam" id="PF01556">
    <property type="entry name" value="DnaJ_C"/>
    <property type="match status" value="1"/>
</dbReference>
<dbReference type="GO" id="GO:0051087">
    <property type="term" value="F:protein-folding chaperone binding"/>
    <property type="evidence" value="ECO:0007669"/>
    <property type="project" value="TreeGrafter"/>
</dbReference>
<dbReference type="EMBL" id="SDMP01000025">
    <property type="protein sequence ID" value="RYQ79562.1"/>
    <property type="molecule type" value="Genomic_DNA"/>
</dbReference>
<dbReference type="AlphaFoldDB" id="A0A444WQ65"/>
<protein>
    <recommendedName>
        <fullName evidence="3">Chaperone DnaJ C-terminal domain-containing protein</fullName>
    </recommendedName>
</protein>
<dbReference type="GO" id="GO:0051082">
    <property type="term" value="F:unfolded protein binding"/>
    <property type="evidence" value="ECO:0007669"/>
    <property type="project" value="InterPro"/>
</dbReference>
<feature type="domain" description="Chaperone DnaJ C-terminal" evidence="3">
    <location>
        <begin position="164"/>
        <end position="323"/>
    </location>
</feature>
<evidence type="ECO:0000256" key="2">
    <source>
        <dbReference type="SAM" id="MobiDB-lite"/>
    </source>
</evidence>
<sequence length="340" mass="38405">MVQASCVVGLDSLRKLCKAYKSIFKRWLRRKKQRFSSSTRKYNQESHNHLHHQKHFDEASQAGASFNGNNDNFRSNNDDGSRNNNNGPSTSSRRLSSLHSQRHRASRSCESIPASLLWSKNGSGCNSFNLPPPQLSRSSSARKSFSSTIMYSSSSSAMLKPQPIEMTVECTLEELCHGCIKKFKIKRDVITPNGEMSQEEEIVTLNVEPGWRTGTKITFESSGNVRAGLYREDVIFSIWEKKHQLFRREGDDLELVLEIPLVKALSGGIIPIPLLGGEEMNVSFEEDIIFPGFEKVISGQGMPIFNDPDKRGDLRIKFLVEFPTYLTDQQRAEVVSILQE</sequence>
<organism evidence="5 6">
    <name type="scientific">Arachis hypogaea</name>
    <name type="common">Peanut</name>
    <dbReference type="NCBI Taxonomy" id="3818"/>
    <lineage>
        <taxon>Eukaryota</taxon>
        <taxon>Viridiplantae</taxon>
        <taxon>Streptophyta</taxon>
        <taxon>Embryophyta</taxon>
        <taxon>Tracheophyta</taxon>
        <taxon>Spermatophyta</taxon>
        <taxon>Magnoliopsida</taxon>
        <taxon>eudicotyledons</taxon>
        <taxon>Gunneridae</taxon>
        <taxon>Pentapetalae</taxon>
        <taxon>rosids</taxon>
        <taxon>fabids</taxon>
        <taxon>Fabales</taxon>
        <taxon>Fabaceae</taxon>
        <taxon>Papilionoideae</taxon>
        <taxon>50 kb inversion clade</taxon>
        <taxon>dalbergioids sensu lato</taxon>
        <taxon>Dalbergieae</taxon>
        <taxon>Pterocarpus clade</taxon>
        <taxon>Arachis</taxon>
    </lineage>
</organism>